<comment type="caution">
    <text evidence="2">The sequence shown here is derived from an EMBL/GenBank/DDBJ whole genome shotgun (WGS) entry which is preliminary data.</text>
</comment>
<sequence>MRERLSFVRIAYISLSTPLARKSWSGIPWYSLRELQRRFPDTHVIDTPGADKLVERLAVAERFGAIVRRHWIVSRYYRAVINAELERLQPDVVVGMAAAHKLALIDPKWPFVYAADALHGTIINYYDKYLRMSDRSKTQGEELQRRLLERTDRILLGSRWAADEAIHRYGLPSEQVEVAPMGANLDDDPGFSPAPVDRPLSLLFIGYAWERKGGPLILDIWRALRLRRPDVELHIVGARPKAAEGIAGVTIHGQLNKTNAADYQRFVDLYRQSHFFIMPSRQEAYGIVYCEAAAFGRPVIAKMTGGVETIVEDGRTGLLFPMQATPEDYADRILALWDDPERYQAVCRDARRAYEERLNWRSWGDVAERAIADARAGNAARIADAEADMSA</sequence>
<name>A0ABV7NCE2_9SPHN</name>
<dbReference type="Proteomes" id="UP001595681">
    <property type="component" value="Unassembled WGS sequence"/>
</dbReference>
<protein>
    <submittedName>
        <fullName evidence="2">Glycosyltransferase family 4 protein</fullName>
        <ecNumber evidence="2">2.4.-.-</ecNumber>
    </submittedName>
</protein>
<dbReference type="SUPFAM" id="SSF53756">
    <property type="entry name" value="UDP-Glycosyltransferase/glycogen phosphorylase"/>
    <property type="match status" value="1"/>
</dbReference>
<dbReference type="Pfam" id="PF13692">
    <property type="entry name" value="Glyco_trans_1_4"/>
    <property type="match status" value="1"/>
</dbReference>
<keyword evidence="2" id="KW-0808">Transferase</keyword>
<organism evidence="2 3">
    <name type="scientific">Sphingobium rhizovicinum</name>
    <dbReference type="NCBI Taxonomy" id="432308"/>
    <lineage>
        <taxon>Bacteria</taxon>
        <taxon>Pseudomonadati</taxon>
        <taxon>Pseudomonadota</taxon>
        <taxon>Alphaproteobacteria</taxon>
        <taxon>Sphingomonadales</taxon>
        <taxon>Sphingomonadaceae</taxon>
        <taxon>Sphingobium</taxon>
    </lineage>
</organism>
<dbReference type="GO" id="GO:0016757">
    <property type="term" value="F:glycosyltransferase activity"/>
    <property type="evidence" value="ECO:0007669"/>
    <property type="project" value="UniProtKB-KW"/>
</dbReference>
<reference evidence="3" key="1">
    <citation type="journal article" date="2019" name="Int. J. Syst. Evol. Microbiol.">
        <title>The Global Catalogue of Microorganisms (GCM) 10K type strain sequencing project: providing services to taxonomists for standard genome sequencing and annotation.</title>
        <authorList>
            <consortium name="The Broad Institute Genomics Platform"/>
            <consortium name="The Broad Institute Genome Sequencing Center for Infectious Disease"/>
            <person name="Wu L."/>
            <person name="Ma J."/>
        </authorList>
    </citation>
    <scope>NUCLEOTIDE SEQUENCE [LARGE SCALE GENOMIC DNA]</scope>
    <source>
        <strain evidence="3">CCM 7491</strain>
    </source>
</reference>
<dbReference type="Pfam" id="PF13439">
    <property type="entry name" value="Glyco_transf_4"/>
    <property type="match status" value="1"/>
</dbReference>
<evidence type="ECO:0000259" key="1">
    <source>
        <dbReference type="Pfam" id="PF13439"/>
    </source>
</evidence>
<keyword evidence="3" id="KW-1185">Reference proteome</keyword>
<accession>A0ABV7NCE2</accession>
<dbReference type="CDD" id="cd03801">
    <property type="entry name" value="GT4_PimA-like"/>
    <property type="match status" value="1"/>
</dbReference>
<dbReference type="PANTHER" id="PTHR12526">
    <property type="entry name" value="GLYCOSYLTRANSFERASE"/>
    <property type="match status" value="1"/>
</dbReference>
<dbReference type="EC" id="2.4.-.-" evidence="2"/>
<proteinExistence type="predicted"/>
<gene>
    <name evidence="2" type="ORF">ACFOKF_08150</name>
</gene>
<evidence type="ECO:0000313" key="2">
    <source>
        <dbReference type="EMBL" id="MFC3441168.1"/>
    </source>
</evidence>
<dbReference type="InterPro" id="IPR028098">
    <property type="entry name" value="Glyco_trans_4-like_N"/>
</dbReference>
<feature type="domain" description="Glycosyltransferase subfamily 4-like N-terminal" evidence="1">
    <location>
        <begin position="33"/>
        <end position="186"/>
    </location>
</feature>
<dbReference type="Gene3D" id="3.40.50.2000">
    <property type="entry name" value="Glycogen Phosphorylase B"/>
    <property type="match status" value="2"/>
</dbReference>
<keyword evidence="2" id="KW-0328">Glycosyltransferase</keyword>
<evidence type="ECO:0000313" key="3">
    <source>
        <dbReference type="Proteomes" id="UP001595681"/>
    </source>
</evidence>
<dbReference type="RefSeq" id="WP_380794812.1">
    <property type="nucleotide sequence ID" value="NZ_JBHRVU010000004.1"/>
</dbReference>
<dbReference type="EMBL" id="JBHRVU010000004">
    <property type="protein sequence ID" value="MFC3441168.1"/>
    <property type="molecule type" value="Genomic_DNA"/>
</dbReference>